<dbReference type="Gene3D" id="2.80.10.50">
    <property type="match status" value="1"/>
</dbReference>
<dbReference type="PANTHER" id="PTHR10665">
    <property type="entry name" value="RECOMBINING BINDING PROTEIN SUPPRESSOR OF HAIRLESS"/>
    <property type="match status" value="1"/>
</dbReference>
<dbReference type="InterPro" id="IPR038007">
    <property type="entry name" value="RBP-Jkappa_IPT"/>
</dbReference>
<dbReference type="InterPro" id="IPR036358">
    <property type="entry name" value="BTD_sf"/>
</dbReference>
<organism evidence="10 11">
    <name type="scientific">Oikopleura dioica</name>
    <name type="common">Tunicate</name>
    <dbReference type="NCBI Taxonomy" id="34765"/>
    <lineage>
        <taxon>Eukaryota</taxon>
        <taxon>Metazoa</taxon>
        <taxon>Chordata</taxon>
        <taxon>Tunicata</taxon>
        <taxon>Appendicularia</taxon>
        <taxon>Copelata</taxon>
        <taxon>Oikopleuridae</taxon>
        <taxon>Oikopleura</taxon>
    </lineage>
</organism>
<name>A0ABN7SFT7_OIKDI</name>
<feature type="compositionally biased region" description="Polar residues" evidence="7">
    <location>
        <begin position="564"/>
        <end position="583"/>
    </location>
</feature>
<dbReference type="InterPro" id="IPR040159">
    <property type="entry name" value="CLS_fam"/>
</dbReference>
<protein>
    <submittedName>
        <fullName evidence="10">Oidioi.mRNA.OKI2018_I69.XSR.g14711.t2.cds</fullName>
    </submittedName>
</protein>
<evidence type="ECO:0000256" key="2">
    <source>
        <dbReference type="ARBA" id="ARBA00009704"/>
    </source>
</evidence>
<dbReference type="SUPFAM" id="SSF110217">
    <property type="entry name" value="DNA-binding protein LAG-1 (CSL)"/>
    <property type="match status" value="1"/>
</dbReference>
<proteinExistence type="inferred from homology"/>
<keyword evidence="11" id="KW-1185">Reference proteome</keyword>
<evidence type="ECO:0000313" key="10">
    <source>
        <dbReference type="EMBL" id="CAG5096634.1"/>
    </source>
</evidence>
<evidence type="ECO:0000259" key="8">
    <source>
        <dbReference type="SMART" id="SM01267"/>
    </source>
</evidence>
<dbReference type="InterPro" id="IPR008967">
    <property type="entry name" value="p53-like_TF_DNA-bd_sf"/>
</dbReference>
<dbReference type="InterPro" id="IPR037095">
    <property type="entry name" value="RBP-J/Cbf11_DNA-bd_sf"/>
</dbReference>
<sequence length="591" mass="65684">MAENELPKPVIPKPIGSDDSDKGSKASDPVEIIKQNEDDAEKTTPPRLPSCARNDLFKGLRRKRCATQKSYGTEKRFFCPPPTVYLQGKGWKRKQKEISEREGYNSGDNEIHAFIGIGSQNQELQPLHLEAKDFCAAKTLFISDADKRKHFTLNVKMFYGNGESLGTFESRTIKVISKPSKKKQSLKNTDLCILGGTQVALFNRLRSQTVSTRYLHVEENNFLASSSEWGSFKIHLIPDDEIEGEEFDTEEGYIHYGKTVKLVCTETTMALPLMVIRKVDKTQALLDADDPVSQLHKCCFHIKNTPSNYLCIQSEKIIQHQAEPVQGDDRKHIIPDGCAWTIISTDQAKYSFFEAMGSTAELPSPVPVIDKVLLNGSGETACIDICGKHFSSNLKVWFGECEAETIVRSDENMIAVVPDRSLVQPDWDITKSKDKLDVPISLVRSDGVIFPYEQENFTYCPEPEEATALPVSCSPSVKRPRLDPDIHPTISEMGNGSNAPVSNRAEHTQPTQLEIDNLSQAALAGVWQTESGAEQQYLHSLYSHAPNGSFMPKVEGSVETAASSHLHQNNPAAPIQASSQTHSIKTDYSKL</sequence>
<comment type="similarity">
    <text evidence="2">Belongs to the Su(H) family.</text>
</comment>
<evidence type="ECO:0000256" key="5">
    <source>
        <dbReference type="ARBA" id="ARBA00023163"/>
    </source>
</evidence>
<dbReference type="Proteomes" id="UP001158576">
    <property type="component" value="Chromosome XSR"/>
</dbReference>
<feature type="compositionally biased region" description="Polar residues" evidence="7">
    <location>
        <begin position="492"/>
        <end position="501"/>
    </location>
</feature>
<keyword evidence="4" id="KW-0238">DNA-binding</keyword>
<dbReference type="EMBL" id="OU015569">
    <property type="protein sequence ID" value="CAG5096634.1"/>
    <property type="molecule type" value="Genomic_DNA"/>
</dbReference>
<feature type="region of interest" description="Disordered" evidence="7">
    <location>
        <begin position="473"/>
        <end position="507"/>
    </location>
</feature>
<evidence type="ECO:0000256" key="7">
    <source>
        <dbReference type="SAM" id="MobiDB-lite"/>
    </source>
</evidence>
<feature type="region of interest" description="Disordered" evidence="7">
    <location>
        <begin position="564"/>
        <end position="591"/>
    </location>
</feature>
<keyword evidence="6" id="KW-0539">Nucleus</keyword>
<dbReference type="InterPro" id="IPR013783">
    <property type="entry name" value="Ig-like_fold"/>
</dbReference>
<dbReference type="InterPro" id="IPR015351">
    <property type="entry name" value="RBP-J/Cbf11/Cbf12_DNA-bd"/>
</dbReference>
<feature type="region of interest" description="Disordered" evidence="7">
    <location>
        <begin position="1"/>
        <end position="50"/>
    </location>
</feature>
<evidence type="ECO:0000256" key="6">
    <source>
        <dbReference type="ARBA" id="ARBA00023242"/>
    </source>
</evidence>
<reference evidence="10 11" key="1">
    <citation type="submission" date="2021-04" db="EMBL/GenBank/DDBJ databases">
        <authorList>
            <person name="Bliznina A."/>
        </authorList>
    </citation>
    <scope>NUCLEOTIDE SEQUENCE [LARGE SCALE GENOMIC DNA]</scope>
</reference>
<evidence type="ECO:0000256" key="3">
    <source>
        <dbReference type="ARBA" id="ARBA00023015"/>
    </source>
</evidence>
<accession>A0ABN7SFT7</accession>
<feature type="domain" description="RBP-J/Cbf11/Cbf12 DNA binding" evidence="8">
    <location>
        <begin position="68"/>
        <end position="190"/>
    </location>
</feature>
<dbReference type="Pfam" id="PF09270">
    <property type="entry name" value="BTD"/>
    <property type="match status" value="1"/>
</dbReference>
<evidence type="ECO:0000313" key="11">
    <source>
        <dbReference type="Proteomes" id="UP001158576"/>
    </source>
</evidence>
<dbReference type="Pfam" id="PF20144">
    <property type="entry name" value="TIG_SUH"/>
    <property type="match status" value="1"/>
</dbReference>
<dbReference type="Pfam" id="PF09271">
    <property type="entry name" value="LAG1-DNAbind"/>
    <property type="match status" value="1"/>
</dbReference>
<dbReference type="SUPFAM" id="SSF81296">
    <property type="entry name" value="E set domains"/>
    <property type="match status" value="1"/>
</dbReference>
<dbReference type="SUPFAM" id="SSF49417">
    <property type="entry name" value="p53-like transcription factors"/>
    <property type="match status" value="1"/>
</dbReference>
<dbReference type="InterPro" id="IPR015350">
    <property type="entry name" value="Beta-trefoil_DNA-bd_dom"/>
</dbReference>
<evidence type="ECO:0000256" key="4">
    <source>
        <dbReference type="ARBA" id="ARBA00023125"/>
    </source>
</evidence>
<keyword evidence="3" id="KW-0805">Transcription regulation</keyword>
<dbReference type="Gene3D" id="2.60.40.10">
    <property type="entry name" value="Immunoglobulins"/>
    <property type="match status" value="1"/>
</dbReference>
<comment type="subcellular location">
    <subcellularLocation>
        <location evidence="1">Nucleus</location>
    </subcellularLocation>
</comment>
<feature type="domain" description="Beta-trefoil DNA-binding" evidence="9">
    <location>
        <begin position="191"/>
        <end position="340"/>
    </location>
</feature>
<evidence type="ECO:0000256" key="1">
    <source>
        <dbReference type="ARBA" id="ARBA00004123"/>
    </source>
</evidence>
<dbReference type="InterPro" id="IPR014756">
    <property type="entry name" value="Ig_E-set"/>
</dbReference>
<feature type="compositionally biased region" description="Basic and acidic residues" evidence="7">
    <location>
        <begin position="34"/>
        <end position="44"/>
    </location>
</feature>
<keyword evidence="5" id="KW-0804">Transcription</keyword>
<dbReference type="SMART" id="SM01267">
    <property type="entry name" value="LAG1_DNAbind"/>
    <property type="match status" value="1"/>
</dbReference>
<dbReference type="SMART" id="SM01268">
    <property type="entry name" value="BTD"/>
    <property type="match status" value="1"/>
</dbReference>
<dbReference type="Gene3D" id="2.60.40.1450">
    <property type="entry name" value="LAG1, DNA binding domain"/>
    <property type="match status" value="1"/>
</dbReference>
<gene>
    <name evidence="10" type="ORF">OKIOD_LOCUS6269</name>
</gene>
<evidence type="ECO:0000259" key="9">
    <source>
        <dbReference type="SMART" id="SM01268"/>
    </source>
</evidence>